<evidence type="ECO:0000256" key="1">
    <source>
        <dbReference type="ARBA" id="ARBA00010926"/>
    </source>
</evidence>
<dbReference type="Pfam" id="PF16561">
    <property type="entry name" value="AMPK1_CBM"/>
    <property type="match status" value="2"/>
</dbReference>
<dbReference type="SUPFAM" id="SSF81296">
    <property type="entry name" value="E set domains"/>
    <property type="match status" value="3"/>
</dbReference>
<dbReference type="PANTHER" id="PTHR10343">
    <property type="entry name" value="5'-AMP-ACTIVATED PROTEIN KINASE , BETA SUBUNIT"/>
    <property type="match status" value="1"/>
</dbReference>
<comment type="caution">
    <text evidence="3">The sequence shown here is derived from an EMBL/GenBank/DDBJ whole genome shotgun (WGS) entry which is preliminary data.</text>
</comment>
<dbReference type="AlphaFoldDB" id="A0A5C6RKV7"/>
<name>A0A5C6RKV7_9BACT</name>
<evidence type="ECO:0000259" key="2">
    <source>
        <dbReference type="Pfam" id="PF16561"/>
    </source>
</evidence>
<dbReference type="CDD" id="cd02859">
    <property type="entry name" value="E_set_AMPKbeta_like_N"/>
    <property type="match status" value="2"/>
</dbReference>
<feature type="domain" description="AMP-activated protein kinase glycogen-binding" evidence="2">
    <location>
        <begin position="175"/>
        <end position="246"/>
    </location>
</feature>
<dbReference type="Gene3D" id="2.60.40.10">
    <property type="entry name" value="Immunoglobulins"/>
    <property type="match status" value="3"/>
</dbReference>
<dbReference type="EMBL" id="VOOR01000041">
    <property type="protein sequence ID" value="TXB61962.1"/>
    <property type="molecule type" value="Genomic_DNA"/>
</dbReference>
<dbReference type="OrthoDB" id="5451596at2"/>
<keyword evidence="4" id="KW-1185">Reference proteome</keyword>
<dbReference type="InterPro" id="IPR050827">
    <property type="entry name" value="CRP1_MDG1_kinase"/>
</dbReference>
<accession>A0A5C6RKV7</accession>
<proteinExistence type="inferred from homology"/>
<sequence>MVHYCSKTLARRPIMLWLFCLALPWPIIAQDSLSYRAYYMDGEEVVFEFNRQYFSEVTRHGSHAQTEFEGLAIESVALSGSFNDWSVDGWEMDEIGPGLYQLRKSVQDFNDHFTWAFKFVINGAYWAEPDPAYISKADIIQSGPFWSSIYNHKLQLLQPVQGGNACFELKGPPKAAQAILTGTFIDWSEDGLPMQWTGQGWELCLELPAGTYEYKFIVDGEWLHDPANEETRPNEYHTLNSVRHISKPCSFFLPGYENASSVRLAGSFTQWETGAILMQAVPGGWETTVELGGGKHTYKFIVDGEWVNDPSNPFREYDRDGHLNSVLRME</sequence>
<dbReference type="InterPro" id="IPR013783">
    <property type="entry name" value="Ig-like_fold"/>
</dbReference>
<protein>
    <recommendedName>
        <fullName evidence="2">AMP-activated protein kinase glycogen-binding domain-containing protein</fullName>
    </recommendedName>
</protein>
<dbReference type="InterPro" id="IPR014756">
    <property type="entry name" value="Ig_E-set"/>
</dbReference>
<evidence type="ECO:0000313" key="4">
    <source>
        <dbReference type="Proteomes" id="UP000321580"/>
    </source>
</evidence>
<gene>
    <name evidence="3" type="ORF">FRY97_16615</name>
</gene>
<evidence type="ECO:0000313" key="3">
    <source>
        <dbReference type="EMBL" id="TXB61962.1"/>
    </source>
</evidence>
<reference evidence="3 4" key="1">
    <citation type="submission" date="2019-08" db="EMBL/GenBank/DDBJ databases">
        <title>Genome of Phaeodactylibacter luteus.</title>
        <authorList>
            <person name="Bowman J.P."/>
        </authorList>
    </citation>
    <scope>NUCLEOTIDE SEQUENCE [LARGE SCALE GENOMIC DNA]</scope>
    <source>
        <strain evidence="3 4">KCTC 42180</strain>
    </source>
</reference>
<comment type="similarity">
    <text evidence="1">Belongs to the 5'-AMP-activated protein kinase beta subunit family.</text>
</comment>
<dbReference type="RefSeq" id="WP_147168692.1">
    <property type="nucleotide sequence ID" value="NZ_VOOR01000041.1"/>
</dbReference>
<dbReference type="Proteomes" id="UP000321580">
    <property type="component" value="Unassembled WGS sequence"/>
</dbReference>
<feature type="domain" description="AMP-activated protein kinase glycogen-binding" evidence="2">
    <location>
        <begin position="258"/>
        <end position="328"/>
    </location>
</feature>
<dbReference type="InterPro" id="IPR032640">
    <property type="entry name" value="AMPK1_CBM"/>
</dbReference>
<organism evidence="3 4">
    <name type="scientific">Phaeodactylibacter luteus</name>
    <dbReference type="NCBI Taxonomy" id="1564516"/>
    <lineage>
        <taxon>Bacteria</taxon>
        <taxon>Pseudomonadati</taxon>
        <taxon>Bacteroidota</taxon>
        <taxon>Saprospiria</taxon>
        <taxon>Saprospirales</taxon>
        <taxon>Haliscomenobacteraceae</taxon>
        <taxon>Phaeodactylibacter</taxon>
    </lineage>
</organism>
<dbReference type="PANTHER" id="PTHR10343:SF84">
    <property type="entry name" value="5'-AMP-ACTIVATED PROTEIN KINASE SUBUNIT BETA-1"/>
    <property type="match status" value="1"/>
</dbReference>